<evidence type="ECO:0000313" key="3">
    <source>
        <dbReference type="Proteomes" id="UP001172630"/>
    </source>
</evidence>
<feature type="region of interest" description="Disordered" evidence="1">
    <location>
        <begin position="24"/>
        <end position="59"/>
    </location>
</feature>
<evidence type="ECO:0000313" key="2">
    <source>
        <dbReference type="EMBL" id="MDL2409153.1"/>
    </source>
</evidence>
<gene>
    <name evidence="2" type="ORF">PY650_26650</name>
</gene>
<name>A0ABT7KKJ0_9HYPH</name>
<comment type="caution">
    <text evidence="2">The sequence shown here is derived from an EMBL/GenBank/DDBJ whole genome shotgun (WGS) entry which is preliminary data.</text>
</comment>
<dbReference type="EMBL" id="JARFYN010000045">
    <property type="protein sequence ID" value="MDL2409153.1"/>
    <property type="molecule type" value="Genomic_DNA"/>
</dbReference>
<reference evidence="2" key="1">
    <citation type="submission" date="2023-06" db="EMBL/GenBank/DDBJ databases">
        <title>Phylogenetic Diversity of Rhizobium strains.</title>
        <authorList>
            <person name="Moura F.T."/>
            <person name="Helene L.C.F."/>
            <person name="Hungria M."/>
        </authorList>
    </citation>
    <scope>NUCLEOTIDE SEQUENCE</scope>
    <source>
        <strain evidence="2">CCGE524</strain>
    </source>
</reference>
<sequence length="59" mass="6586">MKNVHNTINEARLGIMLNELRLPNGRKHRATNARPSSAEELNVEPSRIPTVDGKTPNAR</sequence>
<keyword evidence="3" id="KW-1185">Reference proteome</keyword>
<protein>
    <recommendedName>
        <fullName evidence="4">Transposase</fullName>
    </recommendedName>
</protein>
<accession>A0ABT7KKJ0</accession>
<dbReference type="Proteomes" id="UP001172630">
    <property type="component" value="Unassembled WGS sequence"/>
</dbReference>
<evidence type="ECO:0000256" key="1">
    <source>
        <dbReference type="SAM" id="MobiDB-lite"/>
    </source>
</evidence>
<evidence type="ECO:0008006" key="4">
    <source>
        <dbReference type="Google" id="ProtNLM"/>
    </source>
</evidence>
<proteinExistence type="predicted"/>
<organism evidence="2 3">
    <name type="scientific">Rhizobium calliandrae</name>
    <dbReference type="NCBI Taxonomy" id="1312182"/>
    <lineage>
        <taxon>Bacteria</taxon>
        <taxon>Pseudomonadati</taxon>
        <taxon>Pseudomonadota</taxon>
        <taxon>Alphaproteobacteria</taxon>
        <taxon>Hyphomicrobiales</taxon>
        <taxon>Rhizobiaceae</taxon>
        <taxon>Rhizobium/Agrobacterium group</taxon>
        <taxon>Rhizobium</taxon>
    </lineage>
</organism>